<reference evidence="2 3" key="1">
    <citation type="submission" date="2019-07" db="EMBL/GenBank/DDBJ databases">
        <title>Sphingomonas solaris sp. nov., isolated from a solar panel from Boston, Massachusetts.</title>
        <authorList>
            <person name="Tanner K."/>
            <person name="Pascual J."/>
            <person name="Mancuso C."/>
            <person name="Pereto J."/>
            <person name="Khalil A."/>
            <person name="Vilanova C."/>
        </authorList>
    </citation>
    <scope>NUCLEOTIDE SEQUENCE [LARGE SCALE GENOMIC DNA]</scope>
    <source>
        <strain evidence="2 3">R4DWN</strain>
    </source>
</reference>
<comment type="caution">
    <text evidence="2">The sequence shown here is derived from an EMBL/GenBank/DDBJ whole genome shotgun (WGS) entry which is preliminary data.</text>
</comment>
<gene>
    <name evidence="2" type="ORF">FOY91_19230</name>
</gene>
<accession>A0A558QTJ9</accession>
<dbReference type="Proteomes" id="UP000318681">
    <property type="component" value="Unassembled WGS sequence"/>
</dbReference>
<dbReference type="RefSeq" id="WP_145155371.1">
    <property type="nucleotide sequence ID" value="NZ_VNIM01000127.1"/>
</dbReference>
<protein>
    <recommendedName>
        <fullName evidence="4">Lipoprotein</fullName>
    </recommendedName>
</protein>
<evidence type="ECO:0000313" key="2">
    <source>
        <dbReference type="EMBL" id="TVV70387.1"/>
    </source>
</evidence>
<feature type="signal peptide" evidence="1">
    <location>
        <begin position="1"/>
        <end position="27"/>
    </location>
</feature>
<dbReference type="AlphaFoldDB" id="A0A558QTJ9"/>
<keyword evidence="1" id="KW-0732">Signal</keyword>
<dbReference type="OrthoDB" id="5402191at2"/>
<dbReference type="EMBL" id="VNIM01000127">
    <property type="protein sequence ID" value="TVV70387.1"/>
    <property type="molecule type" value="Genomic_DNA"/>
</dbReference>
<evidence type="ECO:0008006" key="4">
    <source>
        <dbReference type="Google" id="ProtNLM"/>
    </source>
</evidence>
<sequence length="125" mass="12925">MRTSDVLLQRAAVAVLLLLAACGSEPAANPFDAPDADRIECSIGAHAPFARDCVVERSTTPDGLVLTVRHPDGGFRRLLVTKDGHGVAAADGAEPASVTVEGKDGILVAIGGDRYRLPATVKPTP</sequence>
<name>A0A558QTJ9_9SPHN</name>
<evidence type="ECO:0000256" key="1">
    <source>
        <dbReference type="SAM" id="SignalP"/>
    </source>
</evidence>
<proteinExistence type="predicted"/>
<feature type="chain" id="PRO_5021894607" description="Lipoprotein" evidence="1">
    <location>
        <begin position="28"/>
        <end position="125"/>
    </location>
</feature>
<dbReference type="PROSITE" id="PS51257">
    <property type="entry name" value="PROKAR_LIPOPROTEIN"/>
    <property type="match status" value="1"/>
</dbReference>
<keyword evidence="3" id="KW-1185">Reference proteome</keyword>
<organism evidence="2 3">
    <name type="scientific">Alterirhizorhabdus solaris</name>
    <dbReference type="NCBI Taxonomy" id="2529389"/>
    <lineage>
        <taxon>Bacteria</taxon>
        <taxon>Pseudomonadati</taxon>
        <taxon>Pseudomonadota</taxon>
        <taxon>Alphaproteobacteria</taxon>
        <taxon>Sphingomonadales</taxon>
        <taxon>Rhizorhabdaceae</taxon>
        <taxon>Alterirhizorhabdus</taxon>
    </lineage>
</organism>
<evidence type="ECO:0000313" key="3">
    <source>
        <dbReference type="Proteomes" id="UP000318681"/>
    </source>
</evidence>